<dbReference type="Proteomes" id="UP001180536">
    <property type="component" value="Unassembled WGS sequence"/>
</dbReference>
<comment type="caution">
    <text evidence="1">The sequence shown here is derived from an EMBL/GenBank/DDBJ whole genome shotgun (WGS) entry which is preliminary data.</text>
</comment>
<reference evidence="1 2" key="1">
    <citation type="submission" date="2023-07" db="EMBL/GenBank/DDBJ databases">
        <title>Sorghum-associated microbial communities from plants grown in Nebraska, USA.</title>
        <authorList>
            <person name="Schachtman D."/>
        </authorList>
    </citation>
    <scope>NUCLEOTIDE SEQUENCE [LARGE SCALE GENOMIC DNA]</scope>
    <source>
        <strain evidence="1 2">BE310</strain>
    </source>
</reference>
<name>A0ABU1Z6N1_9BURK</name>
<dbReference type="EMBL" id="JAVDXQ010000002">
    <property type="protein sequence ID" value="MDR7296279.1"/>
    <property type="molecule type" value="Genomic_DNA"/>
</dbReference>
<organism evidence="1 2">
    <name type="scientific">Pelomonas aquatica</name>
    <dbReference type="NCBI Taxonomy" id="431058"/>
    <lineage>
        <taxon>Bacteria</taxon>
        <taxon>Pseudomonadati</taxon>
        <taxon>Pseudomonadota</taxon>
        <taxon>Betaproteobacteria</taxon>
        <taxon>Burkholderiales</taxon>
        <taxon>Sphaerotilaceae</taxon>
        <taxon>Roseateles</taxon>
    </lineage>
</organism>
<evidence type="ECO:0000313" key="1">
    <source>
        <dbReference type="EMBL" id="MDR7296279.1"/>
    </source>
</evidence>
<evidence type="ECO:0000313" key="2">
    <source>
        <dbReference type="Proteomes" id="UP001180536"/>
    </source>
</evidence>
<accession>A0ABU1Z6N1</accession>
<proteinExistence type="predicted"/>
<sequence length="53" mass="5729">MDRLQRPLTDRELRAWLANGATDRGIGEGLTFVASATAARDGKALKVAFGVKR</sequence>
<keyword evidence="2" id="KW-1185">Reference proteome</keyword>
<gene>
    <name evidence="1" type="ORF">J2X16_001618</name>
</gene>
<protein>
    <submittedName>
        <fullName evidence="1">Uncharacterized protein</fullName>
    </submittedName>
</protein>